<reference evidence="2" key="1">
    <citation type="submission" date="2023-08" db="EMBL/GenBank/DDBJ databases">
        <title>Reference Genome Resource for the Citrus Pathogen Phytophthora citrophthora.</title>
        <authorList>
            <person name="Moller H."/>
            <person name="Coetzee B."/>
            <person name="Rose L.J."/>
            <person name="Van Niekerk J.M."/>
        </authorList>
    </citation>
    <scope>NUCLEOTIDE SEQUENCE</scope>
    <source>
        <strain evidence="2">STE-U-9442</strain>
    </source>
</reference>
<comment type="caution">
    <text evidence="2">The sequence shown here is derived from an EMBL/GenBank/DDBJ whole genome shotgun (WGS) entry which is preliminary data.</text>
</comment>
<accession>A0AAD9LQ83</accession>
<organism evidence="2 3">
    <name type="scientific">Phytophthora citrophthora</name>
    <dbReference type="NCBI Taxonomy" id="4793"/>
    <lineage>
        <taxon>Eukaryota</taxon>
        <taxon>Sar</taxon>
        <taxon>Stramenopiles</taxon>
        <taxon>Oomycota</taxon>
        <taxon>Peronosporomycetes</taxon>
        <taxon>Peronosporales</taxon>
        <taxon>Peronosporaceae</taxon>
        <taxon>Phytophthora</taxon>
    </lineage>
</organism>
<evidence type="ECO:0000313" key="1">
    <source>
        <dbReference type="EMBL" id="KAK1944417.1"/>
    </source>
</evidence>
<evidence type="ECO:0000313" key="2">
    <source>
        <dbReference type="EMBL" id="KAK1944421.1"/>
    </source>
</evidence>
<dbReference type="EMBL" id="JASMQC010000006">
    <property type="protein sequence ID" value="KAK1944421.1"/>
    <property type="molecule type" value="Genomic_DNA"/>
</dbReference>
<dbReference type="EMBL" id="JASMQC010000006">
    <property type="protein sequence ID" value="KAK1944417.1"/>
    <property type="molecule type" value="Genomic_DNA"/>
</dbReference>
<name>A0AAD9LQ83_9STRA</name>
<protein>
    <recommendedName>
        <fullName evidence="4">Heterokaryon incompatibility domain-containing protein</fullName>
    </recommendedName>
</protein>
<gene>
    <name evidence="1" type="ORF">P3T76_004329</name>
    <name evidence="2" type="ORF">P3T76_004333</name>
</gene>
<dbReference type="Proteomes" id="UP001259832">
    <property type="component" value="Unassembled WGS sequence"/>
</dbReference>
<proteinExistence type="predicted"/>
<evidence type="ECO:0000313" key="3">
    <source>
        <dbReference type="Proteomes" id="UP001259832"/>
    </source>
</evidence>
<sequence>MFSPEKVHLFKLVCNDKGDPKCPYRAFYASDSIQYNEIIAITYAWHETEEKKEVPVAGKCGKPMELGVEWDVEAVLDTLAELSKTYWIWMDQFSLMQEDDLTETLSYSIPTIYRSVRVVAFLPYKVCNTLLETIDNFRVDEPNVSDALSSILLHDLACECTDGIYGWLSRLWT</sequence>
<evidence type="ECO:0008006" key="4">
    <source>
        <dbReference type="Google" id="ProtNLM"/>
    </source>
</evidence>
<dbReference type="AlphaFoldDB" id="A0AAD9LQ83"/>
<keyword evidence="3" id="KW-1185">Reference proteome</keyword>